<dbReference type="PANTHER" id="PTHR36083:SF1">
    <property type="entry name" value="LARGE RIBOSOMAL SUBUNIT PROTEIN BL32C"/>
    <property type="match status" value="1"/>
</dbReference>
<evidence type="ECO:0000256" key="1">
    <source>
        <dbReference type="ARBA" id="ARBA00008560"/>
    </source>
</evidence>
<evidence type="ECO:0000256" key="5">
    <source>
        <dbReference type="ARBA" id="ARBA00035431"/>
    </source>
</evidence>
<dbReference type="AlphaFoldDB" id="A0A3G3MI93"/>
<comment type="similarity">
    <text evidence="1">Belongs to the bacterial ribosomal protein bL32 family.</text>
</comment>
<dbReference type="HAMAP" id="MF_00340">
    <property type="entry name" value="Ribosomal_bL32"/>
    <property type="match status" value="1"/>
</dbReference>
<keyword evidence="2 6" id="KW-0689">Ribosomal protein</keyword>
<sequence length="61" mass="7069">MAVPKKRTSKAKSRSRKASWKRKAYYAGKKAWSLARSSLSTKSHSYVYVYNNLSQNKIEEI</sequence>
<evidence type="ECO:0000256" key="4">
    <source>
        <dbReference type="ARBA" id="ARBA00035280"/>
    </source>
</evidence>
<proteinExistence type="inferred from homology"/>
<dbReference type="InterPro" id="IPR002677">
    <property type="entry name" value="Ribosomal_bL32"/>
</dbReference>
<dbReference type="GO" id="GO:0015934">
    <property type="term" value="C:large ribosomal subunit"/>
    <property type="evidence" value="ECO:0007669"/>
    <property type="project" value="InterPro"/>
</dbReference>
<protein>
    <recommendedName>
        <fullName evidence="4">Large ribosomal subunit protein bL32c</fullName>
    </recommendedName>
    <alternativeName>
        <fullName evidence="5">50S ribosomal protein L32, chloroplastic</fullName>
    </alternativeName>
</protein>
<keyword evidence="6" id="KW-0934">Plastid</keyword>
<dbReference type="GO" id="GO:0006412">
    <property type="term" value="P:translation"/>
    <property type="evidence" value="ECO:0007669"/>
    <property type="project" value="InterPro"/>
</dbReference>
<evidence type="ECO:0000313" key="6">
    <source>
        <dbReference type="EMBL" id="AYR06557.1"/>
    </source>
</evidence>
<evidence type="ECO:0000256" key="3">
    <source>
        <dbReference type="ARBA" id="ARBA00023274"/>
    </source>
</evidence>
<evidence type="ECO:0000256" key="2">
    <source>
        <dbReference type="ARBA" id="ARBA00022980"/>
    </source>
</evidence>
<reference evidence="6" key="1">
    <citation type="journal article" date="2018" name="Genome Biol. Evol.">
        <title>Mitochondrial and Plastid Genomes from Coralline Red Algae Provide Insights into the Incongruent Evolutionary Histories of Organelles.</title>
        <authorList>
            <person name="Lee J."/>
            <person name="Song H.J."/>
            <person name="In Park S."/>
            <person name="Lee Y.M."/>
            <person name="Jeong S.Y."/>
            <person name="Oh Cho T."/>
            <person name="Kim J.H."/>
            <person name="Choi H.G."/>
            <person name="Choi C.G."/>
            <person name="Nelson W.A."/>
            <person name="Fredericq S."/>
            <person name="Bhattacharya D."/>
            <person name="Su Yoon H."/>
        </authorList>
    </citation>
    <scope>NUCLEOTIDE SEQUENCE</scope>
</reference>
<gene>
    <name evidence="6" type="primary">rpl32</name>
</gene>
<keyword evidence="3" id="KW-0687">Ribonucleoprotein</keyword>
<geneLocation type="plastid" evidence="6"/>
<dbReference type="PANTHER" id="PTHR36083">
    <property type="entry name" value="50S RIBOSOMAL PROTEIN L32, CHLOROPLASTIC"/>
    <property type="match status" value="1"/>
</dbReference>
<dbReference type="EMBL" id="MH281630">
    <property type="protein sequence ID" value="AYR06557.1"/>
    <property type="molecule type" value="Genomic_DNA"/>
</dbReference>
<accession>A0A3G3MI93</accession>
<dbReference type="GO" id="GO:0003735">
    <property type="term" value="F:structural constituent of ribosome"/>
    <property type="evidence" value="ECO:0007669"/>
    <property type="project" value="InterPro"/>
</dbReference>
<dbReference type="InterPro" id="IPR044958">
    <property type="entry name" value="Ribosomal_bL32_plant/cyanobact"/>
</dbReference>
<organism evidence="6">
    <name type="scientific">Rhodogorgon sp</name>
    <dbReference type="NCBI Taxonomy" id="2485824"/>
    <lineage>
        <taxon>Eukaryota</taxon>
        <taxon>Rhodophyta</taxon>
        <taxon>Florideophyceae</taxon>
        <taxon>Corallinophycidae</taxon>
        <taxon>Rhodogorgonales</taxon>
        <taxon>Rhodogorgonaceae</taxon>
        <taxon>Rhodogorgon</taxon>
    </lineage>
</organism>
<name>A0A3G3MI93_9FLOR</name>